<dbReference type="Proteomes" id="UP000321820">
    <property type="component" value="Chromosome"/>
</dbReference>
<keyword evidence="1" id="KW-0812">Transmembrane</keyword>
<name>A0A5B9EEU9_9BACT</name>
<evidence type="ECO:0000256" key="1">
    <source>
        <dbReference type="SAM" id="Phobius"/>
    </source>
</evidence>
<dbReference type="GO" id="GO:0016020">
    <property type="term" value="C:membrane"/>
    <property type="evidence" value="ECO:0007669"/>
    <property type="project" value="TreeGrafter"/>
</dbReference>
<dbReference type="InterPro" id="IPR000639">
    <property type="entry name" value="Epox_hydrolase-like"/>
</dbReference>
<dbReference type="Gene3D" id="3.40.50.1820">
    <property type="entry name" value="alpha/beta hydrolase"/>
    <property type="match status" value="1"/>
</dbReference>
<dbReference type="PRINTS" id="PR00412">
    <property type="entry name" value="EPOXHYDRLASE"/>
</dbReference>
<evidence type="ECO:0000313" key="4">
    <source>
        <dbReference type="Proteomes" id="UP000321820"/>
    </source>
</evidence>
<dbReference type="EMBL" id="CP042806">
    <property type="protein sequence ID" value="QEE28951.1"/>
    <property type="molecule type" value="Genomic_DNA"/>
</dbReference>
<keyword evidence="4" id="KW-1185">Reference proteome</keyword>
<feature type="transmembrane region" description="Helical" evidence="1">
    <location>
        <begin position="19"/>
        <end position="40"/>
    </location>
</feature>
<evidence type="ECO:0000313" key="3">
    <source>
        <dbReference type="EMBL" id="QEE28951.1"/>
    </source>
</evidence>
<dbReference type="PANTHER" id="PTHR43798">
    <property type="entry name" value="MONOACYLGLYCEROL LIPASE"/>
    <property type="match status" value="1"/>
</dbReference>
<gene>
    <name evidence="3" type="ORF">FTW19_13645</name>
</gene>
<dbReference type="InterPro" id="IPR000073">
    <property type="entry name" value="AB_hydrolase_1"/>
</dbReference>
<keyword evidence="3" id="KW-0378">Hydrolase</keyword>
<evidence type="ECO:0000259" key="2">
    <source>
        <dbReference type="Pfam" id="PF12697"/>
    </source>
</evidence>
<feature type="domain" description="AB hydrolase-1" evidence="2">
    <location>
        <begin position="79"/>
        <end position="340"/>
    </location>
</feature>
<sequence>MFGIHPYCIPQSRRETVSILLWAVAVPLAILLIGALFQAIGSAIDRRLYPAPGRLVPVQNSRLHVYSEGEGAPTIILESGIATSSLSWRAVQSQLAQFTRVISYDRAGFGWSEAAHTPRTVGNLVSEFEKMLDSFNISGPFILVAHSFGSLIARAYCYRNPDRVVGLLLLDPIDCEHWSTLPLEGQERLALGARLSKRGAWLARAGVVRFSLILLSAGARTLPKWIARIASGGGASVIGRVTAEVSKMPRELLPAVRAHWSRPQSFETLAQYLSRLSRCVTEIPYTSLGHLSLTVISAENATESELREHRKLASLSSIGEHIIAEKSGHWIQLDRPDLLVSSLQRSYGVSRNPSVPFLKR</sequence>
<dbReference type="SUPFAM" id="SSF53474">
    <property type="entry name" value="alpha/beta-Hydrolases"/>
    <property type="match status" value="1"/>
</dbReference>
<dbReference type="PANTHER" id="PTHR43798:SF33">
    <property type="entry name" value="HYDROLASE, PUTATIVE (AFU_ORTHOLOGUE AFUA_2G14860)-RELATED"/>
    <property type="match status" value="1"/>
</dbReference>
<keyword evidence="1" id="KW-1133">Transmembrane helix</keyword>
<dbReference type="AlphaFoldDB" id="A0A5B9EEU9"/>
<dbReference type="Pfam" id="PF12697">
    <property type="entry name" value="Abhydrolase_6"/>
    <property type="match status" value="1"/>
</dbReference>
<dbReference type="PRINTS" id="PR00111">
    <property type="entry name" value="ABHYDROLASE"/>
</dbReference>
<dbReference type="OrthoDB" id="59888at2"/>
<proteinExistence type="predicted"/>
<dbReference type="GO" id="GO:0016787">
    <property type="term" value="F:hydrolase activity"/>
    <property type="evidence" value="ECO:0007669"/>
    <property type="project" value="UniProtKB-KW"/>
</dbReference>
<reference evidence="3 4" key="1">
    <citation type="submission" date="2019-08" db="EMBL/GenBank/DDBJ databases">
        <title>Complete genome sequence of Terriglobus albidus strain ORNL.</title>
        <authorList>
            <person name="Podar M."/>
        </authorList>
    </citation>
    <scope>NUCLEOTIDE SEQUENCE [LARGE SCALE GENOMIC DNA]</scope>
    <source>
        <strain evidence="3 4">ORNL</strain>
    </source>
</reference>
<protein>
    <submittedName>
        <fullName evidence="3">Alpha/beta hydrolase</fullName>
    </submittedName>
</protein>
<keyword evidence="1" id="KW-0472">Membrane</keyword>
<dbReference type="KEGG" id="talb:FTW19_13645"/>
<dbReference type="InterPro" id="IPR029058">
    <property type="entry name" value="AB_hydrolase_fold"/>
</dbReference>
<accession>A0A5B9EEU9</accession>
<organism evidence="3 4">
    <name type="scientific">Terriglobus albidus</name>
    <dbReference type="NCBI Taxonomy" id="1592106"/>
    <lineage>
        <taxon>Bacteria</taxon>
        <taxon>Pseudomonadati</taxon>
        <taxon>Acidobacteriota</taxon>
        <taxon>Terriglobia</taxon>
        <taxon>Terriglobales</taxon>
        <taxon>Acidobacteriaceae</taxon>
        <taxon>Terriglobus</taxon>
    </lineage>
</organism>
<dbReference type="InterPro" id="IPR050266">
    <property type="entry name" value="AB_hydrolase_sf"/>
</dbReference>